<dbReference type="EMBL" id="JBIYDN010000054">
    <property type="protein sequence ID" value="MFK4448581.1"/>
    <property type="molecule type" value="Genomic_DNA"/>
</dbReference>
<gene>
    <name evidence="7" type="ORF">ABH943_008625</name>
</gene>
<keyword evidence="7" id="KW-0808">Transferase</keyword>
<evidence type="ECO:0000256" key="3">
    <source>
        <dbReference type="RuleBase" id="RU362132"/>
    </source>
</evidence>
<dbReference type="InterPro" id="IPR012000">
    <property type="entry name" value="Thiamin_PyroP_enz_cen_dom"/>
</dbReference>
<dbReference type="Pfam" id="PF02775">
    <property type="entry name" value="TPP_enzyme_C"/>
    <property type="match status" value="1"/>
</dbReference>
<dbReference type="InterPro" id="IPR012001">
    <property type="entry name" value="Thiamin_PyroP_enz_TPP-bd_dom"/>
</dbReference>
<evidence type="ECO:0000259" key="4">
    <source>
        <dbReference type="Pfam" id="PF00205"/>
    </source>
</evidence>
<dbReference type="InterPro" id="IPR000399">
    <property type="entry name" value="TPP-bd_CS"/>
</dbReference>
<dbReference type="NCBIfam" id="NF006052">
    <property type="entry name" value="PRK08199.1"/>
    <property type="match status" value="1"/>
</dbReference>
<evidence type="ECO:0000256" key="1">
    <source>
        <dbReference type="ARBA" id="ARBA00007812"/>
    </source>
</evidence>
<reference evidence="7 8" key="2">
    <citation type="submission" date="2024-11" db="EMBL/GenBank/DDBJ databases">
        <title>Using genomics to understand microbial adaptation to soil warming.</title>
        <authorList>
            <person name="Deangelis K.M. PhD."/>
        </authorList>
    </citation>
    <scope>NUCLEOTIDE SEQUENCE [LARGE SCALE GENOMIC DNA]</scope>
    <source>
        <strain evidence="7 8">GAS97</strain>
    </source>
</reference>
<evidence type="ECO:0000256" key="2">
    <source>
        <dbReference type="ARBA" id="ARBA00023052"/>
    </source>
</evidence>
<keyword evidence="8" id="KW-1185">Reference proteome</keyword>
<dbReference type="Pfam" id="PF00205">
    <property type="entry name" value="TPP_enzyme_M"/>
    <property type="match status" value="1"/>
</dbReference>
<dbReference type="SUPFAM" id="SSF52467">
    <property type="entry name" value="DHS-like NAD/FAD-binding domain"/>
    <property type="match status" value="1"/>
</dbReference>
<dbReference type="CDD" id="cd00568">
    <property type="entry name" value="TPP_enzymes"/>
    <property type="match status" value="1"/>
</dbReference>
<accession>A0ABW8MXV9</accession>
<dbReference type="Pfam" id="PF02776">
    <property type="entry name" value="TPP_enzyme_N"/>
    <property type="match status" value="1"/>
</dbReference>
<dbReference type="PANTHER" id="PTHR18968:SF120">
    <property type="entry name" value="ACETOLACTATE SYNTHASE LARGE SUBUNIT"/>
    <property type="match status" value="1"/>
</dbReference>
<dbReference type="Proteomes" id="UP001620514">
    <property type="component" value="Unassembled WGS sequence"/>
</dbReference>
<evidence type="ECO:0000259" key="5">
    <source>
        <dbReference type="Pfam" id="PF02775"/>
    </source>
</evidence>
<feature type="domain" description="Thiamine pyrophosphate enzyme TPP-binding" evidence="5">
    <location>
        <begin position="391"/>
        <end position="537"/>
    </location>
</feature>
<dbReference type="PROSITE" id="PS00187">
    <property type="entry name" value="TPP_ENZYMES"/>
    <property type="match status" value="1"/>
</dbReference>
<dbReference type="GO" id="GO:0003984">
    <property type="term" value="F:acetolactate synthase activity"/>
    <property type="evidence" value="ECO:0007669"/>
    <property type="project" value="UniProtKB-EC"/>
</dbReference>
<dbReference type="EC" id="2.2.1.6" evidence="7"/>
<keyword evidence="2 3" id="KW-0786">Thiamine pyrophosphate</keyword>
<dbReference type="InterPro" id="IPR029035">
    <property type="entry name" value="DHS-like_NAD/FAD-binding_dom"/>
</dbReference>
<feature type="domain" description="Thiamine pyrophosphate enzyme N-terminal TPP-binding" evidence="6">
    <location>
        <begin position="9"/>
        <end position="123"/>
    </location>
</feature>
<name>A0ABW8MXV9_9BURK</name>
<dbReference type="InterPro" id="IPR045229">
    <property type="entry name" value="TPP_enz"/>
</dbReference>
<reference evidence="7 8" key="1">
    <citation type="submission" date="2024-10" db="EMBL/GenBank/DDBJ databases">
        <authorList>
            <person name="Deangelis K."/>
            <person name="Huntemann M."/>
            <person name="Clum A."/>
            <person name="Wang J."/>
            <person name="Palaniappan K."/>
            <person name="Ritter S."/>
            <person name="Chen I.-M."/>
            <person name="Stamatis D."/>
            <person name="Reddy T."/>
            <person name="O'Malley R."/>
            <person name="Daum C."/>
            <person name="Ng V."/>
            <person name="Ivanova N."/>
            <person name="Kyrpides N."/>
            <person name="Woyke T."/>
        </authorList>
    </citation>
    <scope>NUCLEOTIDE SEQUENCE [LARGE SCALE GENOMIC DNA]</scope>
    <source>
        <strain evidence="7 8">GAS97</strain>
    </source>
</reference>
<dbReference type="InterPro" id="IPR011766">
    <property type="entry name" value="TPP_enzyme_TPP-bd"/>
</dbReference>
<feature type="domain" description="Thiamine pyrophosphate enzyme central" evidence="4">
    <location>
        <begin position="200"/>
        <end position="331"/>
    </location>
</feature>
<dbReference type="InterPro" id="IPR029061">
    <property type="entry name" value="THDP-binding"/>
</dbReference>
<dbReference type="SUPFAM" id="SSF52518">
    <property type="entry name" value="Thiamin diphosphate-binding fold (THDP-binding)"/>
    <property type="match status" value="2"/>
</dbReference>
<protein>
    <submittedName>
        <fullName evidence="7">Acetolactate synthase-1/2/3 large subunit</fullName>
        <ecNumber evidence="7">2.2.1.6</ecNumber>
    </submittedName>
</protein>
<comment type="caution">
    <text evidence="7">The sequence shown here is derived from an EMBL/GenBank/DDBJ whole genome shotgun (WGS) entry which is preliminary data.</text>
</comment>
<organism evidence="7 8">
    <name type="scientific">Caballeronia udeis</name>
    <dbReference type="NCBI Taxonomy" id="1232866"/>
    <lineage>
        <taxon>Bacteria</taxon>
        <taxon>Pseudomonadati</taxon>
        <taxon>Pseudomonadota</taxon>
        <taxon>Betaproteobacteria</taxon>
        <taxon>Burkholderiales</taxon>
        <taxon>Burkholderiaceae</taxon>
        <taxon>Caballeronia</taxon>
    </lineage>
</organism>
<dbReference type="RefSeq" id="WP_404614988.1">
    <property type="nucleotide sequence ID" value="NZ_JBIYDN010000054.1"/>
</dbReference>
<evidence type="ECO:0000313" key="8">
    <source>
        <dbReference type="Proteomes" id="UP001620514"/>
    </source>
</evidence>
<evidence type="ECO:0000259" key="6">
    <source>
        <dbReference type="Pfam" id="PF02776"/>
    </source>
</evidence>
<dbReference type="PANTHER" id="PTHR18968">
    <property type="entry name" value="THIAMINE PYROPHOSPHATE ENZYMES"/>
    <property type="match status" value="1"/>
</dbReference>
<evidence type="ECO:0000313" key="7">
    <source>
        <dbReference type="EMBL" id="MFK4448581.1"/>
    </source>
</evidence>
<sequence>MQRSLSAPRTGGQILIDQLVIHGIQQVFCVPGESYLAALDALHDAPIDVTVCRQEGGAAMMAEAHGKLSGRPGICFVTRGPGATNASAGVHIAQQDSTPMILFVGQVERGALGRDAFQEVDYAATFGTLAKWATEISDPARIPEIVLRAFHVATSGRPGPVVIALPEDMLTQTANAQDPRPYTPVEISVGEATLTEFDAQLRRAERPVAIVGGSGWDAKAVADFVHFSERYELPVAVSYRRQMLFPATHPNFIGDIGFGPNPKLVERIANADLVLLVGTRLSEAASQGYTLLQIPTPVQKVIHVHADTNELGRMYQPTLAINATPKSFASAVADLPGVVPAPWSALTHEAHAEYKKWSDLGEIRLPGRLQMARVMEFLKAKLPSDAVICNGAGNYSIWVHRFFPFTQFATQLAPTCGSMGYGVPAAVAAKRVHPDKTVIAFAGDGCFLMHGQEFATAVQYELPIIVVVIDNSMYGTIRMHQEKNYPGRISATELRNPDFAAYANAFGGYGERVETAEEFEKSWDRAVASGKPAILHCLIDPEAITPTATLSALRDAALSAGK</sequence>
<dbReference type="Gene3D" id="3.40.50.1220">
    <property type="entry name" value="TPP-binding domain"/>
    <property type="match status" value="1"/>
</dbReference>
<comment type="similarity">
    <text evidence="1 3">Belongs to the TPP enzyme family.</text>
</comment>
<dbReference type="Gene3D" id="3.40.50.970">
    <property type="match status" value="2"/>
</dbReference>
<proteinExistence type="inferred from homology"/>
<dbReference type="CDD" id="cd07035">
    <property type="entry name" value="TPP_PYR_POX_like"/>
    <property type="match status" value="1"/>
</dbReference>